<dbReference type="CDD" id="cd00086">
    <property type="entry name" value="homeodomain"/>
    <property type="match status" value="1"/>
</dbReference>
<sequence length="1181" mass="127992">MLVSDGVPEVFLLCLAGYILAATGVTDKATQRKLNVINVSLFTPALLFSKVAFSLTPAKLKELWIIPLGFVLITGVSALVAWILSKVFRLKKSQTAFAICAAMFQNSNSLPIALVQSLVVEVPGLKWDKEDNKDQMLGRALTYMVVYSTLGMVLRWSWGVKLLSSADDDAEHEDAEEGRVPDSIEITAGAQTPGQSGVMDVHIPRAASPEPVTPLAGTPLNGTPLNEHQRFNYSPARRLRSPSPAGSGSAVSTSHRLSSSPLVSRGRTSTRQSSANASRSGSLMSVVSNRRRLSRTDSAREFWGLPEQPKAGHSGIVHDLDDVTEDSSESELEDDEADEWGSIRADVGTTRSPFYAELKARAYAYWAAFCSFMTVPTWAALVSVIIALIPPLQAELNKFTPLKAAINSAGRCSIPVTLVVLGAFFYTPKPPQLPEDEEQNGKGFGKFIERKLRSLRSQEDLRYAGESKTVFVAVMSRMILVPLVFLPSIALMARYDWFRAAEDPVFILCAVLLVSSPPALTLAQITQAASGDAFERLISKTISWSYAVLTPPCTLIYVVGCLSYSEVAGISGSLSSRQPCNTAIATAICSRAIGNFAQTLTDDTGNRGYLPDFFGFNPTTLLYLGDQHPQALGVQAMSSYTPEDAPATIAAQMDMSSELANQAAAEAAVAAAIKHAQNVDSHHTSHSHAHHPPHAHAHAHSQPRSESSSSAPHAVGGVSASASPGPQPGQGPPPPAPYRRPPSFPFGPPHRQAPDSPLSNAQQLVILREFYARNPNPGRRELEQLAERTGRPWNKIREYFRQRRNKLRGLADLESMDEPGRATGWLQVSYRPQPGASVSQLALYNAYRSRFDPYATTAPLLGGQELIQLACATFPGCEMARDEGDYVLRGLRDKEGGSEEWDRSVDALVEPLRSTTWLLSNFQHQAEPGAPSITQTELYSSYAARFLEPPTGQAEDDELKDFEANMAAQDNEGDNAASGSASAEAENTANNSGANESNEGVDGVGVGVDSGVSGVSQEIDDINSFLPPAPDSPPPPQQEERKPPRLLNPVELIALTRMTFPKAEPAVDDEGRFIIRGIERRDGVEKGRPRTADMFPFALASQPNPSDPAHPFTALLKRKLALLDPDPEQPRKRAAGIGVNIAPQPEPEHELSQDERELLDGLRRFRSSSLGKEVRDVCVQQ</sequence>
<dbReference type="SMART" id="SM00389">
    <property type="entry name" value="HOX"/>
    <property type="match status" value="1"/>
</dbReference>
<dbReference type="GO" id="GO:0016020">
    <property type="term" value="C:membrane"/>
    <property type="evidence" value="ECO:0007669"/>
    <property type="project" value="UniProtKB-SubCell"/>
</dbReference>
<reference evidence="9 10" key="1">
    <citation type="journal article" date="2012" name="Eukaryot. Cell">
        <title>Genome sequence of the Trichosporon asahii environmental strain CBS 8904.</title>
        <authorList>
            <person name="Yang R.Y."/>
            <person name="Li H.T."/>
            <person name="Zhu H."/>
            <person name="Zhou G.P."/>
            <person name="Wang M."/>
            <person name="Wang L."/>
        </authorList>
    </citation>
    <scope>NUCLEOTIDE SEQUENCE [LARGE SCALE GENOMIC DNA]</scope>
    <source>
        <strain evidence="9 10">CBS 8904</strain>
    </source>
</reference>
<feature type="transmembrane region" description="Helical" evidence="7">
    <location>
        <begin position="6"/>
        <end position="25"/>
    </location>
</feature>
<dbReference type="EMBL" id="AMBO01000391">
    <property type="protein sequence ID" value="EKC98334.1"/>
    <property type="molecule type" value="Genomic_DNA"/>
</dbReference>
<feature type="transmembrane region" description="Helical" evidence="7">
    <location>
        <begin position="363"/>
        <end position="388"/>
    </location>
</feature>
<evidence type="ECO:0000256" key="4">
    <source>
        <dbReference type="ARBA" id="ARBA00023136"/>
    </source>
</evidence>
<dbReference type="GO" id="GO:0055085">
    <property type="term" value="P:transmembrane transport"/>
    <property type="evidence" value="ECO:0007669"/>
    <property type="project" value="InterPro"/>
</dbReference>
<keyword evidence="5" id="KW-0371">Homeobox</keyword>
<keyword evidence="5" id="KW-0238">DNA-binding</keyword>
<dbReference type="OrthoDB" id="2499604at2759"/>
<keyword evidence="3 7" id="KW-1133">Transmembrane helix</keyword>
<dbReference type="Pfam" id="PF03547">
    <property type="entry name" value="Mem_trans"/>
    <property type="match status" value="1"/>
</dbReference>
<organism evidence="9 10">
    <name type="scientific">Trichosporon asahii var. asahii (strain CBS 8904)</name>
    <name type="common">Yeast</name>
    <dbReference type="NCBI Taxonomy" id="1220162"/>
    <lineage>
        <taxon>Eukaryota</taxon>
        <taxon>Fungi</taxon>
        <taxon>Dikarya</taxon>
        <taxon>Basidiomycota</taxon>
        <taxon>Agaricomycotina</taxon>
        <taxon>Tremellomycetes</taxon>
        <taxon>Trichosporonales</taxon>
        <taxon>Trichosporonaceae</taxon>
        <taxon>Trichosporon</taxon>
    </lineage>
</organism>
<dbReference type="HOGENOM" id="CLU_273008_0_0_1"/>
<dbReference type="Gene3D" id="1.10.10.60">
    <property type="entry name" value="Homeodomain-like"/>
    <property type="match status" value="1"/>
</dbReference>
<dbReference type="GO" id="GO:0003677">
    <property type="term" value="F:DNA binding"/>
    <property type="evidence" value="ECO:0007669"/>
    <property type="project" value="UniProtKB-UniRule"/>
</dbReference>
<evidence type="ECO:0000313" key="10">
    <source>
        <dbReference type="Proteomes" id="UP000006757"/>
    </source>
</evidence>
<dbReference type="eggNOG" id="KOG2722">
    <property type="taxonomic scope" value="Eukaryota"/>
</dbReference>
<feature type="compositionally biased region" description="Low complexity" evidence="6">
    <location>
        <begin position="702"/>
        <end position="724"/>
    </location>
</feature>
<dbReference type="InParanoid" id="K1V329"/>
<dbReference type="Proteomes" id="UP000006757">
    <property type="component" value="Unassembled WGS sequence"/>
</dbReference>
<feature type="compositionally biased region" description="Basic residues" evidence="6">
    <location>
        <begin position="684"/>
        <end position="701"/>
    </location>
</feature>
<keyword evidence="5" id="KW-0539">Nucleus</keyword>
<keyword evidence="2 7" id="KW-0812">Transmembrane</keyword>
<accession>K1V329</accession>
<feature type="transmembrane region" description="Helical" evidence="7">
    <location>
        <begin position="505"/>
        <end position="523"/>
    </location>
</feature>
<dbReference type="InterPro" id="IPR009057">
    <property type="entry name" value="Homeodomain-like_sf"/>
</dbReference>
<evidence type="ECO:0000256" key="7">
    <source>
        <dbReference type="SAM" id="Phobius"/>
    </source>
</evidence>
<dbReference type="PANTHER" id="PTHR31794">
    <property type="entry name" value="AUXIN EFFLUX TRANSPORTER FAMILY PROTEIN (EUROFUNG)"/>
    <property type="match status" value="1"/>
</dbReference>
<dbReference type="InterPro" id="IPR004776">
    <property type="entry name" value="Mem_transp_PIN-like"/>
</dbReference>
<feature type="DNA-binding region" description="Homeobox" evidence="5">
    <location>
        <begin position="762"/>
        <end position="811"/>
    </location>
</feature>
<comment type="caution">
    <text evidence="9">The sequence shown here is derived from an EMBL/GenBank/DDBJ whole genome shotgun (WGS) entry which is preliminary data.</text>
</comment>
<evidence type="ECO:0000256" key="2">
    <source>
        <dbReference type="ARBA" id="ARBA00022692"/>
    </source>
</evidence>
<proteinExistence type="predicted"/>
<keyword evidence="4 7" id="KW-0472">Membrane</keyword>
<dbReference type="InterPro" id="IPR001356">
    <property type="entry name" value="HD"/>
</dbReference>
<feature type="compositionally biased region" description="Pro residues" evidence="6">
    <location>
        <begin position="725"/>
        <end position="748"/>
    </location>
</feature>
<dbReference type="SUPFAM" id="SSF46689">
    <property type="entry name" value="Homeodomain-like"/>
    <property type="match status" value="1"/>
</dbReference>
<evidence type="ECO:0000313" key="9">
    <source>
        <dbReference type="EMBL" id="EKC98334.1"/>
    </source>
</evidence>
<dbReference type="PANTHER" id="PTHR31794:SF2">
    <property type="entry name" value="AUXIN EFFLUX TRANSPORTER FAMILY PROTEIN (EUROFUNG)"/>
    <property type="match status" value="1"/>
</dbReference>
<evidence type="ECO:0000256" key="5">
    <source>
        <dbReference type="PROSITE-ProRule" id="PRU00108"/>
    </source>
</evidence>
<feature type="region of interest" description="Disordered" evidence="6">
    <location>
        <begin position="675"/>
        <end position="757"/>
    </location>
</feature>
<gene>
    <name evidence="9" type="ORF">A1Q2_07348</name>
</gene>
<name>K1V329_TRIAC</name>
<dbReference type="AlphaFoldDB" id="K1V329"/>
<protein>
    <submittedName>
        <fullName evidence="9">Endoplasmic reticulum protein</fullName>
    </submittedName>
</protein>
<feature type="region of interest" description="Disordered" evidence="6">
    <location>
        <begin position="1125"/>
        <end position="1154"/>
    </location>
</feature>
<comment type="subcellular location">
    <subcellularLocation>
        <location evidence="1">Membrane</location>
        <topology evidence="1">Multi-pass membrane protein</topology>
    </subcellularLocation>
    <subcellularLocation>
        <location evidence="5">Nucleus</location>
    </subcellularLocation>
</comment>
<feature type="transmembrane region" description="Helical" evidence="7">
    <location>
        <begin position="64"/>
        <end position="84"/>
    </location>
</feature>
<feature type="region of interest" description="Disordered" evidence="6">
    <location>
        <begin position="971"/>
        <end position="1045"/>
    </location>
</feature>
<feature type="transmembrane region" description="Helical" evidence="7">
    <location>
        <begin position="37"/>
        <end position="58"/>
    </location>
</feature>
<feature type="transmembrane region" description="Helical" evidence="7">
    <location>
        <begin position="470"/>
        <end position="493"/>
    </location>
</feature>
<feature type="compositionally biased region" description="Polar residues" evidence="6">
    <location>
        <begin position="255"/>
        <end position="288"/>
    </location>
</feature>
<dbReference type="PROSITE" id="PS50071">
    <property type="entry name" value="HOMEOBOX_2"/>
    <property type="match status" value="1"/>
</dbReference>
<evidence type="ECO:0000259" key="8">
    <source>
        <dbReference type="PROSITE" id="PS50071"/>
    </source>
</evidence>
<dbReference type="STRING" id="1220162.K1V329"/>
<evidence type="ECO:0000256" key="3">
    <source>
        <dbReference type="ARBA" id="ARBA00022989"/>
    </source>
</evidence>
<feature type="compositionally biased region" description="Low complexity" evidence="6">
    <location>
        <begin position="241"/>
        <end position="254"/>
    </location>
</feature>
<feature type="domain" description="Homeobox" evidence="8">
    <location>
        <begin position="760"/>
        <end position="810"/>
    </location>
</feature>
<keyword evidence="10" id="KW-1185">Reference proteome</keyword>
<dbReference type="GO" id="GO:0005783">
    <property type="term" value="C:endoplasmic reticulum"/>
    <property type="evidence" value="ECO:0007669"/>
    <property type="project" value="TreeGrafter"/>
</dbReference>
<feature type="compositionally biased region" description="Low complexity" evidence="6">
    <location>
        <begin position="974"/>
        <end position="1001"/>
    </location>
</feature>
<evidence type="ECO:0000256" key="1">
    <source>
        <dbReference type="ARBA" id="ARBA00004141"/>
    </source>
</evidence>
<feature type="region of interest" description="Disordered" evidence="6">
    <location>
        <begin position="207"/>
        <end position="292"/>
    </location>
</feature>
<feature type="compositionally biased region" description="Pro residues" evidence="6">
    <location>
        <begin position="1027"/>
        <end position="1037"/>
    </location>
</feature>
<evidence type="ECO:0000256" key="6">
    <source>
        <dbReference type="SAM" id="MobiDB-lite"/>
    </source>
</evidence>
<dbReference type="GO" id="GO:0005634">
    <property type="term" value="C:nucleus"/>
    <property type="evidence" value="ECO:0007669"/>
    <property type="project" value="UniProtKB-SubCell"/>
</dbReference>